<sequence>MSEERALQRAIDGLHAVRVARDTYASSEKAVEIVRTIADALDNTSTPQPAVVSIDREVGKALRRVYLGEG</sequence>
<comment type="caution">
    <text evidence="1">The sequence shown here is derived from an EMBL/GenBank/DDBJ whole genome shotgun (WGS) entry which is preliminary data.</text>
</comment>
<dbReference type="RefSeq" id="WP_166949578.1">
    <property type="nucleotide sequence ID" value="NZ_JAASQI010000002.1"/>
</dbReference>
<evidence type="ECO:0000313" key="2">
    <source>
        <dbReference type="Proteomes" id="UP001429580"/>
    </source>
</evidence>
<gene>
    <name evidence="1" type="ORF">FHS82_001074</name>
</gene>
<keyword evidence="2" id="KW-1185">Reference proteome</keyword>
<protein>
    <submittedName>
        <fullName evidence="1">Ethanolamine utilization protein EutA (Predicted chaperonin)</fullName>
    </submittedName>
</protein>
<proteinExistence type="predicted"/>
<dbReference type="Proteomes" id="UP001429580">
    <property type="component" value="Unassembled WGS sequence"/>
</dbReference>
<accession>A0ABX0UWC7</accession>
<dbReference type="EMBL" id="JAASQI010000002">
    <property type="protein sequence ID" value="NIJ57248.1"/>
    <property type="molecule type" value="Genomic_DNA"/>
</dbReference>
<reference evidence="1 2" key="1">
    <citation type="submission" date="2020-03" db="EMBL/GenBank/DDBJ databases">
        <title>Genomic Encyclopedia of Type Strains, Phase IV (KMG-IV): sequencing the most valuable type-strain genomes for metagenomic binning, comparative biology and taxonomic classification.</title>
        <authorList>
            <person name="Goeker M."/>
        </authorList>
    </citation>
    <scope>NUCLEOTIDE SEQUENCE [LARGE SCALE GENOMIC DNA]</scope>
    <source>
        <strain evidence="1 2">DSM 103870</strain>
    </source>
</reference>
<evidence type="ECO:0000313" key="1">
    <source>
        <dbReference type="EMBL" id="NIJ57248.1"/>
    </source>
</evidence>
<organism evidence="1 2">
    <name type="scientific">Pseudochelatococcus lubricantis</name>
    <dbReference type="NCBI Taxonomy" id="1538102"/>
    <lineage>
        <taxon>Bacteria</taxon>
        <taxon>Pseudomonadati</taxon>
        <taxon>Pseudomonadota</taxon>
        <taxon>Alphaproteobacteria</taxon>
        <taxon>Hyphomicrobiales</taxon>
        <taxon>Chelatococcaceae</taxon>
        <taxon>Pseudochelatococcus</taxon>
    </lineage>
</organism>
<name>A0ABX0UWC7_9HYPH</name>